<dbReference type="InterPro" id="IPR050474">
    <property type="entry name" value="Hel308_SKI2-like"/>
</dbReference>
<comment type="catalytic activity">
    <reaction evidence="9 10">
        <text>Couples ATP hydrolysis with the unwinding of duplex DNA by translocating in the 3'-5' direction.</text>
        <dbReference type="EC" id="5.6.2.4"/>
    </reaction>
</comment>
<sequence>MFWYFIALLLYKLFYETIAKQSDATLSRTRFYNMFSEYCLRWSWKVSDVELSEVIVKGLRERGYINFTPPQLEALKTGFLRGENLVVCAPTASGKTLIGEIALVSAALRGLKGIYTSPLKALAYEKYEEFSFWGRYGVEVGISMGDYEVTEDEIKRLSSFNIIVTTYERLDSILRRRPSWLMNVGVVVIDELHMLGDESRGHIVEMIATRAKLLGIQVVGLSATIGNAEELAKWLNAKLVKSYWRPVKLYEVPTYRAADGKYIMFFPDELGKESAPLIVDDVTRYWINEALRGGFNVLEFKYSRRGVEELAEQYSLYVCSNLSEDDKTELNKLLQEMKMELPDFEYEKLEHLVRCGVAYHHAGLSPEARRFIERMFRERFIKYLSATPTLAMGVNLPARVVIINTYYYTGGGREKISVLEYKQLSGRAGRPQYDPYGIVIVSKDVRNLKEAEYYIKSPPEPISSTLLSEAALRRHVLAVIASQEANKLNEIAKFFSSTFAAIKMGRKALERKLLNVLQLLEELNMVKSRIVAEENIYTATKLGAATSMLYVDPLTTALIVEGLRRAQKPTELYYLALIGMSPDFADVNIGRGVRRAQEEIVESYAESRLLPDSELEYVFRDPKVDWIRGAVIGMILRDWIEEVPERRILEVYGIEAGDLRVIRENGEWLAYAAAVIAHILGMQDNAAKLFKLVERIKHGVKEDALELVKIRYVGRVRARTMLAYGIRTVNDVIAKESLIRKLFGDGWGEKIVEEVKRLGVVKMEKLK</sequence>
<evidence type="ECO:0000256" key="5">
    <source>
        <dbReference type="ARBA" id="ARBA00022840"/>
    </source>
</evidence>
<organism evidence="13">
    <name type="scientific">Ignisphaera aggregans</name>
    <dbReference type="NCBI Taxonomy" id="334771"/>
    <lineage>
        <taxon>Archaea</taxon>
        <taxon>Thermoproteota</taxon>
        <taxon>Thermoprotei</taxon>
        <taxon>Desulfurococcales</taxon>
        <taxon>Desulfurococcaceae</taxon>
        <taxon>Ignisphaera</taxon>
    </lineage>
</organism>
<evidence type="ECO:0000259" key="12">
    <source>
        <dbReference type="PROSITE" id="PS51194"/>
    </source>
</evidence>
<evidence type="ECO:0000256" key="4">
    <source>
        <dbReference type="ARBA" id="ARBA00022806"/>
    </source>
</evidence>
<dbReference type="InterPro" id="IPR027417">
    <property type="entry name" value="P-loop_NTPase"/>
</dbReference>
<dbReference type="InterPro" id="IPR036390">
    <property type="entry name" value="WH_DNA-bd_sf"/>
</dbReference>
<keyword evidence="2 10" id="KW-0227">DNA damage</keyword>
<dbReference type="InterPro" id="IPR022965">
    <property type="entry name" value="Helicase_Hel308"/>
</dbReference>
<proteinExistence type="inferred from homology"/>
<keyword evidence="4 10" id="KW-0347">Helicase</keyword>
<dbReference type="CDD" id="cd18795">
    <property type="entry name" value="SF2_C_Ski2"/>
    <property type="match status" value="1"/>
</dbReference>
<dbReference type="EC" id="5.6.2.4" evidence="10"/>
<dbReference type="HAMAP" id="MF_00442">
    <property type="entry name" value="Helicase_Hel308"/>
    <property type="match status" value="1"/>
</dbReference>
<comment type="function">
    <text evidence="10">DNA-dependent ATPase and 3'-5' DNA helicase that may be involved in repair of stalled replication forks.</text>
</comment>
<dbReference type="InterPro" id="IPR014001">
    <property type="entry name" value="Helicase_ATP-bd"/>
</dbReference>
<reference evidence="13" key="1">
    <citation type="journal article" date="2020" name="mSystems">
        <title>Genome- and Community-Level Interaction Insights into Carbon Utilization and Element Cycling Functions of Hydrothermarchaeota in Hydrothermal Sediment.</title>
        <authorList>
            <person name="Zhou Z."/>
            <person name="Liu Y."/>
            <person name="Xu W."/>
            <person name="Pan J."/>
            <person name="Luo Z.H."/>
            <person name="Li M."/>
        </authorList>
    </citation>
    <scope>NUCLEOTIDE SEQUENCE [LARGE SCALE GENOMIC DNA]</scope>
    <source>
        <strain evidence="13">SpSt-125</strain>
    </source>
</reference>
<comment type="caution">
    <text evidence="13">The sequence shown here is derived from an EMBL/GenBank/DDBJ whole genome shotgun (WGS) entry which is preliminary data.</text>
</comment>
<evidence type="ECO:0000256" key="2">
    <source>
        <dbReference type="ARBA" id="ARBA00022763"/>
    </source>
</evidence>
<evidence type="ECO:0000256" key="10">
    <source>
        <dbReference type="HAMAP-Rule" id="MF_00442"/>
    </source>
</evidence>
<protein>
    <recommendedName>
        <fullName evidence="10">ATP-dependent DNA helicase Hel308</fullName>
        <ecNumber evidence="10">5.6.2.4</ecNumber>
    </recommendedName>
    <alternativeName>
        <fullName evidence="10">DNA 3'-5' helicase Hel308</fullName>
    </alternativeName>
</protein>
<keyword evidence="7 10" id="KW-0234">DNA repair</keyword>
<comment type="subunit">
    <text evidence="10">Monomer.</text>
</comment>
<keyword evidence="5 10" id="KW-0067">ATP-binding</keyword>
<keyword evidence="3 10" id="KW-0378">Hydrolase</keyword>
<dbReference type="Pfam" id="PF21280">
    <property type="entry name" value="Helicase_dom4_arc"/>
    <property type="match status" value="1"/>
</dbReference>
<dbReference type="GO" id="GO:0016818">
    <property type="term" value="F:hydrolase activity, acting on acid anhydrides, in phosphorus-containing anhydrides"/>
    <property type="evidence" value="ECO:0007669"/>
    <property type="project" value="UniProtKB-UniRule"/>
</dbReference>
<dbReference type="InterPro" id="IPR011545">
    <property type="entry name" value="DEAD/DEAH_box_helicase_dom"/>
</dbReference>
<dbReference type="SUPFAM" id="SSF46785">
    <property type="entry name" value="Winged helix' DNA-binding domain"/>
    <property type="match status" value="1"/>
</dbReference>
<comment type="similarity">
    <text evidence="10">Belongs to the helicase family. Hel308 subfamily.</text>
</comment>
<dbReference type="Pfam" id="PF00270">
    <property type="entry name" value="DEAD"/>
    <property type="match status" value="1"/>
</dbReference>
<dbReference type="SUPFAM" id="SSF52540">
    <property type="entry name" value="P-loop containing nucleoside triphosphate hydrolases"/>
    <property type="match status" value="2"/>
</dbReference>
<name>A0A7J2U5V0_9CREN</name>
<evidence type="ECO:0000259" key="11">
    <source>
        <dbReference type="PROSITE" id="PS51192"/>
    </source>
</evidence>
<dbReference type="GO" id="GO:0005524">
    <property type="term" value="F:ATP binding"/>
    <property type="evidence" value="ECO:0007669"/>
    <property type="project" value="UniProtKB-UniRule"/>
</dbReference>
<feature type="domain" description="Helicase C-terminal" evidence="12">
    <location>
        <begin position="306"/>
        <end position="470"/>
    </location>
</feature>
<evidence type="ECO:0000256" key="6">
    <source>
        <dbReference type="ARBA" id="ARBA00023125"/>
    </source>
</evidence>
<dbReference type="GO" id="GO:0043138">
    <property type="term" value="F:3'-5' DNA helicase activity"/>
    <property type="evidence" value="ECO:0007669"/>
    <property type="project" value="UniProtKB-UniRule"/>
</dbReference>
<dbReference type="PANTHER" id="PTHR47961:SF10">
    <property type="entry name" value="ATP-DEPENDENT DNA HELICASE HEL308"/>
    <property type="match status" value="1"/>
</dbReference>
<evidence type="ECO:0000256" key="3">
    <source>
        <dbReference type="ARBA" id="ARBA00022801"/>
    </source>
</evidence>
<evidence type="ECO:0000256" key="1">
    <source>
        <dbReference type="ARBA" id="ARBA00022741"/>
    </source>
</evidence>
<dbReference type="GO" id="GO:0003677">
    <property type="term" value="F:DNA binding"/>
    <property type="evidence" value="ECO:0007669"/>
    <property type="project" value="UniProtKB-UniRule"/>
</dbReference>
<dbReference type="PROSITE" id="PS51194">
    <property type="entry name" value="HELICASE_CTER"/>
    <property type="match status" value="1"/>
</dbReference>
<dbReference type="GO" id="GO:0006281">
    <property type="term" value="P:DNA repair"/>
    <property type="evidence" value="ECO:0007669"/>
    <property type="project" value="UniProtKB-UniRule"/>
</dbReference>
<dbReference type="Gene3D" id="3.40.50.300">
    <property type="entry name" value="P-loop containing nucleotide triphosphate hydrolases"/>
    <property type="match status" value="2"/>
</dbReference>
<dbReference type="SUPFAM" id="SSF158702">
    <property type="entry name" value="Sec63 N-terminal domain-like"/>
    <property type="match status" value="1"/>
</dbReference>
<dbReference type="AlphaFoldDB" id="A0A7J2U5V0"/>
<keyword evidence="1 10" id="KW-0547">Nucleotide-binding</keyword>
<keyword evidence="6 10" id="KW-0238">DNA-binding</keyword>
<evidence type="ECO:0000256" key="7">
    <source>
        <dbReference type="ARBA" id="ARBA00023204"/>
    </source>
</evidence>
<dbReference type="EMBL" id="DSEU01000079">
    <property type="protein sequence ID" value="HEM68116.1"/>
    <property type="molecule type" value="Genomic_DNA"/>
</dbReference>
<gene>
    <name evidence="10" type="primary">hel308</name>
    <name evidence="13" type="ORF">ENO26_11270</name>
</gene>
<dbReference type="CDD" id="cd18028">
    <property type="entry name" value="DEXHc_archSki2"/>
    <property type="match status" value="1"/>
</dbReference>
<dbReference type="InterPro" id="IPR048772">
    <property type="entry name" value="Hel308-like_dom4"/>
</dbReference>
<dbReference type="InterPro" id="IPR001650">
    <property type="entry name" value="Helicase_C-like"/>
</dbReference>
<feature type="binding site" evidence="10">
    <location>
        <position position="71"/>
    </location>
    <ligand>
        <name>ATP</name>
        <dbReference type="ChEBI" id="CHEBI:30616"/>
    </ligand>
</feature>
<dbReference type="Pfam" id="PF00271">
    <property type="entry name" value="Helicase_C"/>
    <property type="match status" value="1"/>
</dbReference>
<dbReference type="Gene3D" id="1.10.3380.30">
    <property type="match status" value="1"/>
</dbReference>
<dbReference type="PANTHER" id="PTHR47961">
    <property type="entry name" value="DNA POLYMERASE THETA, PUTATIVE (AFU_ORTHOLOGUE AFUA_1G05260)-RELATED"/>
    <property type="match status" value="1"/>
</dbReference>
<feature type="domain" description="Helicase ATP-binding" evidence="11">
    <location>
        <begin position="76"/>
        <end position="243"/>
    </location>
</feature>
<comment type="catalytic activity">
    <reaction evidence="10">
        <text>ATP + H2O = ADP + phosphate + H(+)</text>
        <dbReference type="Rhea" id="RHEA:13065"/>
        <dbReference type="ChEBI" id="CHEBI:15377"/>
        <dbReference type="ChEBI" id="CHEBI:15378"/>
        <dbReference type="ChEBI" id="CHEBI:30616"/>
        <dbReference type="ChEBI" id="CHEBI:43474"/>
        <dbReference type="ChEBI" id="CHEBI:456216"/>
        <dbReference type="EC" id="5.6.2.4"/>
    </reaction>
</comment>
<keyword evidence="8 10" id="KW-0413">Isomerase</keyword>
<dbReference type="PROSITE" id="PS51192">
    <property type="entry name" value="HELICASE_ATP_BIND_1"/>
    <property type="match status" value="1"/>
</dbReference>
<dbReference type="SMART" id="SM00487">
    <property type="entry name" value="DEXDc"/>
    <property type="match status" value="1"/>
</dbReference>
<dbReference type="Gene3D" id="1.10.150.20">
    <property type="entry name" value="5' to 3' exonuclease, C-terminal subdomain"/>
    <property type="match status" value="1"/>
</dbReference>
<dbReference type="SMART" id="SM00490">
    <property type="entry name" value="HELICc"/>
    <property type="match status" value="1"/>
</dbReference>
<evidence type="ECO:0000313" key="13">
    <source>
        <dbReference type="EMBL" id="HEM68116.1"/>
    </source>
</evidence>
<evidence type="ECO:0000256" key="9">
    <source>
        <dbReference type="ARBA" id="ARBA00034617"/>
    </source>
</evidence>
<accession>A0A7J2U5V0</accession>
<evidence type="ECO:0000256" key="8">
    <source>
        <dbReference type="ARBA" id="ARBA00023235"/>
    </source>
</evidence>